<evidence type="ECO:0000313" key="4">
    <source>
        <dbReference type="Proteomes" id="UP001144050"/>
    </source>
</evidence>
<dbReference type="SMART" id="SM00912">
    <property type="entry name" value="Haemagg_act"/>
    <property type="match status" value="1"/>
</dbReference>
<dbReference type="InterPro" id="IPR008619">
    <property type="entry name" value="Filamentous_hemagglutn_rpt"/>
</dbReference>
<evidence type="ECO:0000313" key="3">
    <source>
        <dbReference type="EMBL" id="MDB0572448.1"/>
    </source>
</evidence>
<organism evidence="3 4">
    <name type="scientific">Ralstonia solanacearum</name>
    <name type="common">Pseudomonas solanacearum</name>
    <dbReference type="NCBI Taxonomy" id="305"/>
    <lineage>
        <taxon>Bacteria</taxon>
        <taxon>Pseudomonadati</taxon>
        <taxon>Pseudomonadota</taxon>
        <taxon>Betaproteobacteria</taxon>
        <taxon>Burkholderiales</taxon>
        <taxon>Burkholderiaceae</taxon>
        <taxon>Ralstonia</taxon>
        <taxon>Ralstonia solanacearum species complex</taxon>
    </lineage>
</organism>
<feature type="compositionally biased region" description="Low complexity" evidence="1">
    <location>
        <begin position="3315"/>
        <end position="3331"/>
    </location>
</feature>
<proteinExistence type="predicted"/>
<sequence>MNAKCYRTVFNAARGMLVAVEESARGTGKGRGAGSRTSRRRASALMLTAAGALASPGLNAQSLTPDRSVAGPHPVVGTAANGAPVVNINAPSAAGVSSNAFTNYNVGQAGVVLNNSGRNTQTQIAGWVQGNPFLGNNSARVILNQVTSGNPSTLAGPTEIAGNRANLIIANPAGITCSGCSFIQAPRVTLTTGTPNFDALGNLSSLSVQQGQITVNGAGLDARGAQLDLLSRAMAINGQVWAERLNAVAGANSIDYGSVTPTAIAGIGPAPQVAIDVGQLGSMFGGGATRLIGTEQGLGVNIGGNLAALTGRLDLSANGDVTITPTGRVQSAGDAAIAAPNVTNQGAISTPGNVSIAGGATNTGTVIAGGNVAITGPRIANTGTIGAGVDANGGVTQPGSVALNASGTVRNGGSLLAGQDIGVNGAGIDAGGGSVNARGALALTAAGDVSSRGATVSANSVAIQAGGTLDNAAGSLWSSTGMQVGAQRVANQGGLLGAVGDVAVTAGSVDNGAGTIGSQTGHLNVNSTGAIANAGGKLIAAQDVSLAGTGLGNQGGTVSARNLSINTGTGGIDNTGGTVSAAGTAAIGAGALVNRGGTLAAVGDVALKVGSLDNTSGALGSQTAGLKLDSAGDVVNAGGKLVAAQDASIAAAGLNSQGGMVSARNLLLDTRGGTIDNTKGTVSAAGTAKVNAGSLINQGGTLAAVAEVQANVGRLDNTGGALGSQTAGLSVTSTGAIDNAGGKLVAAQDATLSAASLGNQAGTISARNLLLDARDGTIDNTKGTVSAAGTAKVNAGSLINQGGTLAAVAEVQANVGRLNNAGGALGSQTAGLSVTSTGAIDNAGGKLVAAQDATLSAASLGNQAGTISARNLSLNTGRGLLDNTGGTVSAAGTAAVDAGALVNRGGSLAAVGDVTLKVGSLDNTAGVLGSQSAGLDLDSTGDVINVGGKLVAARDATLRAESLANQGGAVSARNLLVNTGAGTLDNSNGTISASGQADLTTGSLVNHGGTLAAAGDVAARVADLDNAGGTLGSSAGNLRIDSANRIANAKGKLVAAQDATLNAASLDNQGGAVSARGLSIDTGAGTLDNSHGTVSAAGAATIRAGNLVNQGGTVAAAGNLGATVAGLDNTAGGVFGSSGGNLTLGSAGAVANAGGKLLAAQDIALTAASLGNQAGTVAGRNVTLNVGTGALNNTGGAIAAAAALDAGAGTLTNADGVLQAGTTLAAHSQSLTNTKGALIGNAVSVNTGALANRQGTISSATTLDVQGQSLDNAQGKIVSNGTLTIHDDTVTNAGGQIASNADVTLSGKALDNSAGLMHAGGTLSVNGATVLNKNTSTAGTGMEGANVAVGATTSFDNTAGAVRSDQSTQITAPAIDNTQGAIQSAGTVGAKAAGALTNTRGNLAGTRSVTVAAGRMSGDGTVQSQGSVSLDLQSDYVNTGTVAAGQDVSVTTTGNVTNSGTMSAGRNLAVSASDIANTRSGQLIGAVSNTLTARGTLSNDGLIDGGATVVRAGNVVNTGRLYGDAVAIQANTLTNTVNAGGVAGVIASRGDMDLGVQTLNNQEHALIYAAGNMRVGGALDGGNHATGSAQRVTNGSATINADANLTIAAAQINNENNHFSVINQTSAGVHVVSYRLSGSLQDIDPSTVWLFHKNTGEWHSGADWQWLGDDDYKVMVMPSAQYPFERYGPPFDYSKGASGFSMMGAPLSFPIGAAYSPGGACSGDNCTVSEYPETFVYGAGDRIWDVFGIERPQEIGEQPIQENYFGRPSQYAVDLAAWEKRHDAAVAHYQQLNKAIEAFNWDFRRRQVDQFTIYDGTQQVTRTVVTQSDPGSITSGGSMTLNAGVVNNVASQFVAGGDLTGSRVIGTRPNNQGMTGLQTVTTTGQALYTYVDDRDRAYRASPWQGQTVLTQFQLDVSATSGTGPNSQHTVKSVAATAAAGQGNGGATTVADHLTIGGGTVQPGKASVAVPAAGAIHTVTSTVAAPTGSTVSAATSAVTAPSGGSVIRTVVPNLTLPNNALYQVIRDPGSHVLVETDPRFTNGREWLSSDFMLSQFRNDPGATLKRIGDGFYEQQLVQQQIIRATGQRFIGDYTSNEAEYKALLAAGVAAGKAFGLNVGTALTDEQMARLTTDIVWMVKQTVTLADGSQQEVLVPQVYLRAKDTDITGGGTLMAGRNVSFNAKGDVVNSGTIAGRKVTVVTGDNIVNSGTLAGGTLLAQAAQDINNLGGHIQGDQVLLSAGRDINLVSTTADTRNVSTTGTNIAQVASVAAGTLSIQAGRDATLTAAAINTTGDATITAKRDVNLNALRQSSEEHINWGNQNRSDRASYADAGTQIQTGGKLAIGAGQDVNATAAYADATGSVQVVAGRDVHLNAGQSHQDVRDEHFQVEKGFLSTKTTHTIDSAGQTNAVGTTLSGDTVSVAAGRDMTAHAATIAGTGDVNLSAGRDLTIATADTATSESHFKDVKKSGLGSAGAGISYGTNQSTDSNHDTVRGSQGSLVGSTDGSVHMQAGRNLHLTGSDVVAAQNVTGVGQNVTIDASTTDRHHDETHETKSSGFTLAVKSPVLDAFQNVMQQADAAGSSQNGRASALHAIAAVDGMGGVFGSMGGAATNMGKGQKPEAKIELSWGSQSSKTTQTEDSTQHNGSNIKAGGTAAFVATGDGTPGSGNVTIQGSDVNAQNVLLKAKNQVNLVNSTDTDSTRSTNESQSASVGVSYGTGGWGVSASMSKAHGDANSDASTQNNTHVNARGTATIVSGGDTNIAGANVKADRVVADVGGNLNLASVQDTSHSTAHQESAGGGFSVSQGGASANLSYSSGRASGSYAGVNEQTGIQAGAGGFGINVKGNTDLKGAYIASTATPDKNQLTTGTLTWSDVQNHSDYSATSVGFSAGGSMGNGGSTYNRNAGKTTGGALPMLAQHESSSESATTRSAIAQGAITITDQAHQKQDVGSLNRDTDNLNGKVGKAPDLQNVLNNQADMMAAAQAAGAVVARTVGDIANAKQAEAQAAAKQAHENGNEDLAKQYAAEADKWKEGGEYRAGLHMAGGALVAGLGGGSAIGGAVGAGAASFAAPRLTELADKVSSSVGGGAAGDVVGNVVANVAAGAVGSVGGSSGAFMGATADRYNRQLHPDERKWAKDNAKKFAEFYADKTGKTLSPEQAENMLLANGYRLVDAVASKGPGGDATAVAFIGQNGGRLFTATTAEYNNPFLYGNKDGSLTPEQRALPGAVANPKVGLGAAALATGVVAGPSLVAEAAALIRACASNLVLCANQVGIHVGEVAAAEAMPAGTGAAAVAAATAAGKAAEETNVAARNSKAGGAAASEATDAARASQTPTWTANGGAYSQSSAGAGTPVTTVRAGPGYTAADVLPGRAVGETSSSARNSALVDAETNALQRIAENNRAGSPQAGLGQAYQQARTQVDFGHIEADVALKANGGYTAKGGHFSTSPMVDVVPGTETVGANGTINAQVKLLGPDGNFYLKTNNGGFSSLTPDTWSLARAKGEMSQAFLGRSQLPSGQWFGSSGGVDFRFFPPTNKVPLWRGYPIFTP</sequence>
<dbReference type="InterPro" id="IPR010069">
    <property type="entry name" value="CdiA_FHA1_rpt"/>
</dbReference>
<protein>
    <submittedName>
        <fullName evidence="3">Hemagglutinin repeat-containing protein</fullName>
    </submittedName>
</protein>
<gene>
    <name evidence="3" type="ORF">LBW59_16935</name>
</gene>
<feature type="compositionally biased region" description="Polar residues" evidence="1">
    <location>
        <begin position="2493"/>
        <end position="2505"/>
    </location>
</feature>
<feature type="compositionally biased region" description="Polar residues" evidence="1">
    <location>
        <begin position="2627"/>
        <end position="2647"/>
    </location>
</feature>
<dbReference type="GO" id="GO:0003824">
    <property type="term" value="F:catalytic activity"/>
    <property type="evidence" value="ECO:0007669"/>
    <property type="project" value="UniProtKB-ARBA"/>
</dbReference>
<feature type="region of interest" description="Disordered" evidence="1">
    <location>
        <begin position="2612"/>
        <end position="2649"/>
    </location>
</feature>
<dbReference type="NCBIfam" id="TIGR01731">
    <property type="entry name" value="fil_hemag_20aa"/>
    <property type="match status" value="35"/>
</dbReference>
<dbReference type="InterPro" id="IPR008638">
    <property type="entry name" value="FhaB/CdiA-like_TPS"/>
</dbReference>
<dbReference type="SUPFAM" id="SSF51126">
    <property type="entry name" value="Pectin lyase-like"/>
    <property type="match status" value="1"/>
</dbReference>
<dbReference type="Pfam" id="PF05594">
    <property type="entry name" value="Fil_haemagg"/>
    <property type="match status" value="13"/>
</dbReference>
<dbReference type="InterPro" id="IPR025157">
    <property type="entry name" value="Hemagglutinin_rpt"/>
</dbReference>
<feature type="domain" description="Filamentous haemagglutinin FhaB/tRNA nuclease CdiA-like TPS" evidence="2">
    <location>
        <begin position="80"/>
        <end position="200"/>
    </location>
</feature>
<dbReference type="InterPro" id="IPR012334">
    <property type="entry name" value="Pectin_lyas_fold"/>
</dbReference>
<name>A0AAW5ZQZ4_RALSL</name>
<dbReference type="EMBL" id="JAIVFG010000029">
    <property type="protein sequence ID" value="MDB0572448.1"/>
    <property type="molecule type" value="Genomic_DNA"/>
</dbReference>
<dbReference type="Proteomes" id="UP001144050">
    <property type="component" value="Unassembled WGS sequence"/>
</dbReference>
<reference evidence="3" key="1">
    <citation type="submission" date="2021-09" db="EMBL/GenBank/DDBJ databases">
        <title>Genomic analysis of Ralstonia spp.</title>
        <authorList>
            <person name="Aburjaile F."/>
            <person name="Ariute J.C."/>
            <person name="Pais A.K.L."/>
            <person name="Albuquerque G.M.R."/>
            <person name="Silva A.M.F."/>
            <person name="Brenig B."/>
            <person name="Azevedo V."/>
            <person name="Matiuzzi M."/>
            <person name="Ramos R."/>
            <person name="Goes-Neto A."/>
            <person name="Soares S."/>
            <person name="Iseppon A.M.B."/>
            <person name="Souza E."/>
            <person name="Gama M."/>
        </authorList>
    </citation>
    <scope>NUCLEOTIDE SEQUENCE</scope>
    <source>
        <strain evidence="3">CCRMRs91</strain>
    </source>
</reference>
<accession>A0AAW5ZQZ4</accession>
<dbReference type="Gene3D" id="2.160.20.10">
    <property type="entry name" value="Single-stranded right-handed beta-helix, Pectin lyase-like"/>
    <property type="match status" value="1"/>
</dbReference>
<feature type="region of interest" description="Disordered" evidence="1">
    <location>
        <begin position="2478"/>
        <end position="2506"/>
    </location>
</feature>
<dbReference type="InterPro" id="IPR011050">
    <property type="entry name" value="Pectin_lyase_fold/virulence"/>
</dbReference>
<feature type="region of interest" description="Disordered" evidence="1">
    <location>
        <begin position="2943"/>
        <end position="2963"/>
    </location>
</feature>
<comment type="caution">
    <text evidence="3">The sequence shown here is derived from an EMBL/GenBank/DDBJ whole genome shotgun (WGS) entry which is preliminary data.</text>
</comment>
<dbReference type="InterPro" id="IPR024973">
    <property type="entry name" value="ESPR"/>
</dbReference>
<evidence type="ECO:0000256" key="1">
    <source>
        <dbReference type="SAM" id="MobiDB-lite"/>
    </source>
</evidence>
<feature type="region of interest" description="Disordered" evidence="1">
    <location>
        <begin position="3315"/>
        <end position="3352"/>
    </location>
</feature>
<dbReference type="Pfam" id="PF13332">
    <property type="entry name" value="Fil_haemagg_2"/>
    <property type="match status" value="3"/>
</dbReference>
<evidence type="ECO:0000259" key="2">
    <source>
        <dbReference type="SMART" id="SM00912"/>
    </source>
</evidence>
<dbReference type="NCBIfam" id="TIGR01901">
    <property type="entry name" value="adhes_NPXG"/>
    <property type="match status" value="1"/>
</dbReference>
<dbReference type="Pfam" id="PF05860">
    <property type="entry name" value="TPS"/>
    <property type="match status" value="1"/>
</dbReference>
<dbReference type="RefSeq" id="WP_271656912.1">
    <property type="nucleotide sequence ID" value="NZ_JAIVFG010000029.1"/>
</dbReference>
<dbReference type="Pfam" id="PF13018">
    <property type="entry name" value="ESPR"/>
    <property type="match status" value="1"/>
</dbReference>
<feature type="compositionally biased region" description="Low complexity" evidence="1">
    <location>
        <begin position="3339"/>
        <end position="3352"/>
    </location>
</feature>